<organism evidence="2 3">
    <name type="scientific">Diploptera punctata</name>
    <name type="common">Pacific beetle cockroach</name>
    <dbReference type="NCBI Taxonomy" id="6984"/>
    <lineage>
        <taxon>Eukaryota</taxon>
        <taxon>Metazoa</taxon>
        <taxon>Ecdysozoa</taxon>
        <taxon>Arthropoda</taxon>
        <taxon>Hexapoda</taxon>
        <taxon>Insecta</taxon>
        <taxon>Pterygota</taxon>
        <taxon>Neoptera</taxon>
        <taxon>Polyneoptera</taxon>
        <taxon>Dictyoptera</taxon>
        <taxon>Blattodea</taxon>
        <taxon>Blaberoidea</taxon>
        <taxon>Blaberidae</taxon>
        <taxon>Diplopterinae</taxon>
        <taxon>Diploptera</taxon>
    </lineage>
</organism>
<dbReference type="Proteomes" id="UP001233999">
    <property type="component" value="Unassembled WGS sequence"/>
</dbReference>
<reference evidence="2" key="2">
    <citation type="submission" date="2023-05" db="EMBL/GenBank/DDBJ databases">
        <authorList>
            <person name="Fouks B."/>
        </authorList>
    </citation>
    <scope>NUCLEOTIDE SEQUENCE</scope>
    <source>
        <strain evidence="2">Stay&amp;Tobe</strain>
        <tissue evidence="2">Testes</tissue>
    </source>
</reference>
<dbReference type="EMBL" id="JASPKZ010002358">
    <property type="protein sequence ID" value="KAJ9595362.1"/>
    <property type="molecule type" value="Genomic_DNA"/>
</dbReference>
<evidence type="ECO:0000256" key="1">
    <source>
        <dbReference type="SAM" id="MobiDB-lite"/>
    </source>
</evidence>
<evidence type="ECO:0000313" key="2">
    <source>
        <dbReference type="EMBL" id="KAJ9595362.1"/>
    </source>
</evidence>
<feature type="non-terminal residue" evidence="2">
    <location>
        <position position="1"/>
    </location>
</feature>
<dbReference type="AlphaFoldDB" id="A0AAD8EMV9"/>
<feature type="non-terminal residue" evidence="2">
    <location>
        <position position="70"/>
    </location>
</feature>
<accession>A0AAD8EMV9</accession>
<comment type="caution">
    <text evidence="2">The sequence shown here is derived from an EMBL/GenBank/DDBJ whole genome shotgun (WGS) entry which is preliminary data.</text>
</comment>
<reference evidence="2" key="1">
    <citation type="journal article" date="2023" name="IScience">
        <title>Live-bearing cockroach genome reveals convergent evolutionary mechanisms linked to viviparity in insects and beyond.</title>
        <authorList>
            <person name="Fouks B."/>
            <person name="Harrison M.C."/>
            <person name="Mikhailova A.A."/>
            <person name="Marchal E."/>
            <person name="English S."/>
            <person name="Carruthers M."/>
            <person name="Jennings E.C."/>
            <person name="Chiamaka E.L."/>
            <person name="Frigard R.A."/>
            <person name="Pippel M."/>
            <person name="Attardo G.M."/>
            <person name="Benoit J.B."/>
            <person name="Bornberg-Bauer E."/>
            <person name="Tobe S.S."/>
        </authorList>
    </citation>
    <scope>NUCLEOTIDE SEQUENCE</scope>
    <source>
        <strain evidence="2">Stay&amp;Tobe</strain>
    </source>
</reference>
<keyword evidence="3" id="KW-1185">Reference proteome</keyword>
<sequence>FIVHHRKTSSNKTQVMRDGKPTNLHQNKGKLMNFEISANSYLIQSTEDETIMVYLEDLYEERTFGIKHLK</sequence>
<feature type="region of interest" description="Disordered" evidence="1">
    <location>
        <begin position="1"/>
        <end position="26"/>
    </location>
</feature>
<gene>
    <name evidence="2" type="ORF">L9F63_027252</name>
</gene>
<name>A0AAD8EMV9_DIPPU</name>
<proteinExistence type="predicted"/>
<evidence type="ECO:0000313" key="3">
    <source>
        <dbReference type="Proteomes" id="UP001233999"/>
    </source>
</evidence>
<protein>
    <submittedName>
        <fullName evidence="2">Uncharacterized protein</fullName>
    </submittedName>
</protein>